<keyword evidence="8" id="KW-1185">Reference proteome</keyword>
<comment type="similarity">
    <text evidence="1 7">Belongs to the phospholipase B-like family.</text>
</comment>
<dbReference type="GO" id="GO:0005576">
    <property type="term" value="C:extracellular region"/>
    <property type="evidence" value="ECO:0007669"/>
    <property type="project" value="TreeGrafter"/>
</dbReference>
<dbReference type="GO" id="GO:0004620">
    <property type="term" value="F:phospholipase activity"/>
    <property type="evidence" value="ECO:0007669"/>
    <property type="project" value="InterPro"/>
</dbReference>
<keyword evidence="6" id="KW-0325">Glycoprotein</keyword>
<dbReference type="Gene3D" id="3.60.60.30">
    <property type="match status" value="1"/>
</dbReference>
<evidence type="ECO:0000256" key="7">
    <source>
        <dbReference type="RuleBase" id="RU364138"/>
    </source>
</evidence>
<evidence type="ECO:0000256" key="1">
    <source>
        <dbReference type="ARBA" id="ARBA00007835"/>
    </source>
</evidence>
<evidence type="ECO:0000256" key="4">
    <source>
        <dbReference type="ARBA" id="ARBA00022963"/>
    </source>
</evidence>
<evidence type="ECO:0000256" key="3">
    <source>
        <dbReference type="ARBA" id="ARBA00022801"/>
    </source>
</evidence>
<dbReference type="Proteomes" id="UP000887565">
    <property type="component" value="Unplaced"/>
</dbReference>
<keyword evidence="5 7" id="KW-0443">Lipid metabolism</keyword>
<name>A0A915J1Y7_ROMCU</name>
<dbReference type="AlphaFoldDB" id="A0A915J1Y7"/>
<dbReference type="GO" id="GO:0009395">
    <property type="term" value="P:phospholipid catabolic process"/>
    <property type="evidence" value="ECO:0007669"/>
    <property type="project" value="TreeGrafter"/>
</dbReference>
<keyword evidence="4 7" id="KW-0442">Lipid degradation</keyword>
<dbReference type="PANTHER" id="PTHR12370">
    <property type="entry name" value="PHOSPHOLIPASE B-RELATED"/>
    <property type="match status" value="1"/>
</dbReference>
<reference evidence="9" key="1">
    <citation type="submission" date="2022-11" db="UniProtKB">
        <authorList>
            <consortium name="WormBaseParasite"/>
        </authorList>
    </citation>
    <scope>IDENTIFICATION</scope>
</reference>
<accession>A0A915J1Y7</accession>
<proteinExistence type="inferred from homology"/>
<dbReference type="WBParaSite" id="nRc.2.0.1.t19712-RA">
    <property type="protein sequence ID" value="nRc.2.0.1.t19712-RA"/>
    <property type="gene ID" value="nRc.2.0.1.g19712"/>
</dbReference>
<dbReference type="Pfam" id="PF04916">
    <property type="entry name" value="Phospholip_B"/>
    <property type="match status" value="1"/>
</dbReference>
<dbReference type="OMA" id="WSSYYEM"/>
<evidence type="ECO:0000313" key="9">
    <source>
        <dbReference type="WBParaSite" id="nRc.2.0.1.t19712-RA"/>
    </source>
</evidence>
<dbReference type="EC" id="3.1.1.-" evidence="7"/>
<evidence type="ECO:0000313" key="8">
    <source>
        <dbReference type="Proteomes" id="UP000887565"/>
    </source>
</evidence>
<dbReference type="InterPro" id="IPR007000">
    <property type="entry name" value="PLipase_B-like"/>
</dbReference>
<comment type="function">
    <text evidence="7">Putative phospholipase.</text>
</comment>
<keyword evidence="2" id="KW-0732">Signal</keyword>
<evidence type="ECO:0000256" key="5">
    <source>
        <dbReference type="ARBA" id="ARBA00023098"/>
    </source>
</evidence>
<dbReference type="PANTHER" id="PTHR12370:SF3">
    <property type="entry name" value="PHOSPHOLIPASE B-LIKE 2-RELATED"/>
    <property type="match status" value="1"/>
</dbReference>
<evidence type="ECO:0000256" key="2">
    <source>
        <dbReference type="ARBA" id="ARBA00022729"/>
    </source>
</evidence>
<keyword evidence="3 7" id="KW-0378">Hydrolase</keyword>
<organism evidence="8 9">
    <name type="scientific">Romanomermis culicivorax</name>
    <name type="common">Nematode worm</name>
    <dbReference type="NCBI Taxonomy" id="13658"/>
    <lineage>
        <taxon>Eukaryota</taxon>
        <taxon>Metazoa</taxon>
        <taxon>Ecdysozoa</taxon>
        <taxon>Nematoda</taxon>
        <taxon>Enoplea</taxon>
        <taxon>Dorylaimia</taxon>
        <taxon>Mermithida</taxon>
        <taxon>Mermithoidea</taxon>
        <taxon>Mermithidae</taxon>
        <taxon>Romanomermis</taxon>
    </lineage>
</organism>
<protein>
    <recommendedName>
        <fullName evidence="7">Phospholipase B-like</fullName>
        <ecNumber evidence="7">3.1.1.-</ecNumber>
    </recommendedName>
</protein>
<evidence type="ECO:0000256" key="6">
    <source>
        <dbReference type="ARBA" id="ARBA00023180"/>
    </source>
</evidence>
<sequence length="406" mass="46405">MLTQLAGLEDGYYGVESKPHRKIMPMGFVLFQMSGDLEELEQALNRTPSDRRAMFGRESCSALIVPLQKSEDILFSHVTWSVYQTMLRIQKLYKFEYSFNGTAGQTVPSTVISMSSYPGTLLSIDDFYLCESGLAVTETTIGNSNSSLWKNIKPENSILSWIRVMVANRLASVGKEWALIFAQFNSGTYNNQFMILDYKKFKPGRPLPKSGLFTVVEQAPGLCVTQDLTIIITKQGYWPSYNVPYFPEIYNLTGNLDLLKKHGDWFSYHKTPRALIFKRDWSKVVDMESLKKLMRYNDFKNDPLSRCNCTPPYSAENAISARNDLNVRNGTYPFKQLGHRPHGATDMKATNYAMFKKLQFFAISGPTFDDQPPFKWSSTDFGVDLPHEGHPDLFAFEPVVNKWQYF</sequence>